<dbReference type="InterPro" id="IPR012341">
    <property type="entry name" value="6hp_glycosidase-like_sf"/>
</dbReference>
<gene>
    <name evidence="8" type="primary">celY_2</name>
    <name evidence="8" type="ORF">NCTC9381_05145</name>
</gene>
<evidence type="ECO:0000256" key="1">
    <source>
        <dbReference type="ARBA" id="ARBA00000966"/>
    </source>
</evidence>
<dbReference type="AlphaFoldDB" id="A0A379AMJ3"/>
<evidence type="ECO:0000256" key="6">
    <source>
        <dbReference type="ARBA" id="ARBA00023295"/>
    </source>
</evidence>
<dbReference type="EMBL" id="UGSO01000001">
    <property type="protein sequence ID" value="SUB19145.1"/>
    <property type="molecule type" value="Genomic_DNA"/>
</dbReference>
<evidence type="ECO:0000313" key="9">
    <source>
        <dbReference type="Proteomes" id="UP000254640"/>
    </source>
</evidence>
<keyword evidence="4 8" id="KW-0378">Hydrolase</keyword>
<keyword evidence="5" id="KW-0136">Cellulose degradation</keyword>
<name>A0A379AMJ3_ENTAG</name>
<comment type="catalytic activity">
    <reaction evidence="1">
        <text>Endohydrolysis of (1-&gt;4)-beta-D-glucosidic linkages in cellulose, lichenin and cereal beta-D-glucans.</text>
        <dbReference type="EC" id="3.2.1.4"/>
    </reaction>
</comment>
<evidence type="ECO:0000256" key="2">
    <source>
        <dbReference type="ARBA" id="ARBA00009209"/>
    </source>
</evidence>
<protein>
    <recommendedName>
        <fullName evidence="3">cellulase</fullName>
        <ecNumber evidence="3">3.2.1.4</ecNumber>
    </recommendedName>
</protein>
<evidence type="ECO:0000256" key="7">
    <source>
        <dbReference type="ARBA" id="ARBA00023326"/>
    </source>
</evidence>
<evidence type="ECO:0000313" key="8">
    <source>
        <dbReference type="EMBL" id="SUB19145.1"/>
    </source>
</evidence>
<keyword evidence="6 8" id="KW-0326">Glycosidase</keyword>
<evidence type="ECO:0000256" key="4">
    <source>
        <dbReference type="ARBA" id="ARBA00022801"/>
    </source>
</evidence>
<dbReference type="EC" id="3.2.1.4" evidence="3"/>
<evidence type="ECO:0000256" key="5">
    <source>
        <dbReference type="ARBA" id="ARBA00023001"/>
    </source>
</evidence>
<accession>A0A379AMJ3</accession>
<dbReference type="GO" id="GO:0030245">
    <property type="term" value="P:cellulose catabolic process"/>
    <property type="evidence" value="ECO:0007669"/>
    <property type="project" value="UniProtKB-KW"/>
</dbReference>
<comment type="similarity">
    <text evidence="2">Belongs to the glycosyl hydrolase 8 (cellulase D) family.</text>
</comment>
<keyword evidence="9" id="KW-1185">Reference proteome</keyword>
<keyword evidence="7" id="KW-0624">Polysaccharide degradation</keyword>
<dbReference type="InterPro" id="IPR002037">
    <property type="entry name" value="Glyco_hydro_8"/>
</dbReference>
<reference evidence="8 9" key="1">
    <citation type="submission" date="2018-06" db="EMBL/GenBank/DDBJ databases">
        <authorList>
            <consortium name="Pathogen Informatics"/>
            <person name="Doyle S."/>
        </authorList>
    </citation>
    <scope>NUCLEOTIDE SEQUENCE [LARGE SCALE GENOMIC DNA]</scope>
    <source>
        <strain evidence="8 9">NCTC9381</strain>
    </source>
</reference>
<dbReference type="Pfam" id="PF01270">
    <property type="entry name" value="Glyco_hydro_8"/>
    <property type="match status" value="1"/>
</dbReference>
<dbReference type="GO" id="GO:0008810">
    <property type="term" value="F:cellulase activity"/>
    <property type="evidence" value="ECO:0007669"/>
    <property type="project" value="UniProtKB-EC"/>
</dbReference>
<keyword evidence="7" id="KW-0119">Carbohydrate metabolism</keyword>
<proteinExistence type="inferred from homology"/>
<evidence type="ECO:0000256" key="3">
    <source>
        <dbReference type="ARBA" id="ARBA00012601"/>
    </source>
</evidence>
<dbReference type="Gene3D" id="1.50.10.10">
    <property type="match status" value="1"/>
</dbReference>
<dbReference type="Proteomes" id="UP000254640">
    <property type="component" value="Unassembled WGS sequence"/>
</dbReference>
<dbReference type="SUPFAM" id="SSF48208">
    <property type="entry name" value="Six-hairpin glycosidases"/>
    <property type="match status" value="1"/>
</dbReference>
<organism evidence="8 9">
    <name type="scientific">Enterobacter agglomerans</name>
    <name type="common">Erwinia herbicola</name>
    <name type="synonym">Pantoea agglomerans</name>
    <dbReference type="NCBI Taxonomy" id="549"/>
    <lineage>
        <taxon>Bacteria</taxon>
        <taxon>Pseudomonadati</taxon>
        <taxon>Pseudomonadota</taxon>
        <taxon>Gammaproteobacteria</taxon>
        <taxon>Enterobacterales</taxon>
        <taxon>Erwiniaceae</taxon>
        <taxon>Pantoea</taxon>
        <taxon>Pantoea agglomerans group</taxon>
    </lineage>
</organism>
<dbReference type="InterPro" id="IPR008928">
    <property type="entry name" value="6-hairpin_glycosidase_sf"/>
</dbReference>
<sequence>MIGCGQWTRSQLRNPQTELFYWRYVPGSDNPVADKNNAADGDVLLAWALQRAAQKWQVESYQQESDRIQRAIIQAGCHELWRPHRDAAGCAGL</sequence>